<gene>
    <name evidence="2" type="primary">LOC108835429</name>
</gene>
<sequence>MVSSQIISLMYSPIVFPWEAWNMKELAVSNFIILIIDKQISGRSAMPQRCTLVSMEEMRIEGGGDFPHVKKDGQYRIDFEATPTMLRCLIYLKKKTVKAMIMSGGPKHFKLTVRRGFCESPLDG</sequence>
<dbReference type="Proteomes" id="UP000504610">
    <property type="component" value="Chromosome 8"/>
</dbReference>
<dbReference type="AlphaFoldDB" id="A0A9W3CCD0"/>
<reference evidence="1" key="1">
    <citation type="journal article" date="2019" name="Database">
        <title>The radish genome database (RadishGD): an integrated information resource for radish genomics.</title>
        <authorList>
            <person name="Yu H.J."/>
            <person name="Baek S."/>
            <person name="Lee Y.J."/>
            <person name="Cho A."/>
            <person name="Mun J.H."/>
        </authorList>
    </citation>
    <scope>NUCLEOTIDE SEQUENCE [LARGE SCALE GENOMIC DNA]</scope>
    <source>
        <strain evidence="1">cv. WK10039</strain>
    </source>
</reference>
<name>A0A9W3CCD0_RAPSA</name>
<protein>
    <submittedName>
        <fullName evidence="2">Dolichyl-diphosphooligosaccharide--protein glycosyltransferase subunit STT3A</fullName>
    </submittedName>
</protein>
<organism evidence="1 2">
    <name type="scientific">Raphanus sativus</name>
    <name type="common">Radish</name>
    <name type="synonym">Raphanus raphanistrum var. sativus</name>
    <dbReference type="NCBI Taxonomy" id="3726"/>
    <lineage>
        <taxon>Eukaryota</taxon>
        <taxon>Viridiplantae</taxon>
        <taxon>Streptophyta</taxon>
        <taxon>Embryophyta</taxon>
        <taxon>Tracheophyta</taxon>
        <taxon>Spermatophyta</taxon>
        <taxon>Magnoliopsida</taxon>
        <taxon>eudicotyledons</taxon>
        <taxon>Gunneridae</taxon>
        <taxon>Pentapetalae</taxon>
        <taxon>rosids</taxon>
        <taxon>malvids</taxon>
        <taxon>Brassicales</taxon>
        <taxon>Brassicaceae</taxon>
        <taxon>Brassiceae</taxon>
        <taxon>Raphanus</taxon>
    </lineage>
</organism>
<dbReference type="KEGG" id="rsz:108835429"/>
<dbReference type="GeneID" id="108835429"/>
<reference evidence="2" key="2">
    <citation type="submission" date="2025-08" db="UniProtKB">
        <authorList>
            <consortium name="RefSeq"/>
        </authorList>
    </citation>
    <scope>IDENTIFICATION</scope>
    <source>
        <tissue evidence="2">Leaf</tissue>
    </source>
</reference>
<keyword evidence="1" id="KW-1185">Reference proteome</keyword>
<dbReference type="RefSeq" id="XP_056849152.1">
    <property type="nucleotide sequence ID" value="XM_056993172.1"/>
</dbReference>
<evidence type="ECO:0000313" key="1">
    <source>
        <dbReference type="Proteomes" id="UP000504610"/>
    </source>
</evidence>
<evidence type="ECO:0000313" key="2">
    <source>
        <dbReference type="RefSeq" id="XP_056849152.1"/>
    </source>
</evidence>
<accession>A0A9W3CCD0</accession>
<proteinExistence type="predicted"/>